<accession>A0A6A7A982</accession>
<dbReference type="GO" id="GO:0006666">
    <property type="term" value="P:3-keto-sphinganine metabolic process"/>
    <property type="evidence" value="ECO:0007669"/>
    <property type="project" value="TreeGrafter"/>
</dbReference>
<evidence type="ECO:0000313" key="3">
    <source>
        <dbReference type="Proteomes" id="UP000799424"/>
    </source>
</evidence>
<dbReference type="GO" id="GO:0030148">
    <property type="term" value="P:sphingolipid biosynthetic process"/>
    <property type="evidence" value="ECO:0007669"/>
    <property type="project" value="TreeGrafter"/>
</dbReference>
<dbReference type="GO" id="GO:0047560">
    <property type="term" value="F:3-dehydrosphinganine reductase activity"/>
    <property type="evidence" value="ECO:0007669"/>
    <property type="project" value="TreeGrafter"/>
</dbReference>
<dbReference type="GO" id="GO:0005789">
    <property type="term" value="C:endoplasmic reticulum membrane"/>
    <property type="evidence" value="ECO:0007669"/>
    <property type="project" value="TreeGrafter"/>
</dbReference>
<dbReference type="Gene3D" id="3.40.50.720">
    <property type="entry name" value="NAD(P)-binding Rossmann-like Domain"/>
    <property type="match status" value="1"/>
</dbReference>
<sequence length="320" mass="34979">MAPKADLKEKTVFVVGGSKGLGKEMSKVMASQGAHVTIFARGQTDLDDAKDEIIASRRHDSQKITAISADLGVASTAHSKFASQPNIPDIVYCVAGGTPSECGFLLDLQPEVFERCMNNNYYSSLYPAQAALKLWTQDDEDAAVPLKPKLRKLVFVNSSASLVPAPGYLAYTAAKAAQRALADTLRLEAMRYSGPKSTYTVQCVFAHNFITPTFLREQKAKPELTKRIEGTSGELAELEKQFPYAAKIAPEIVANVASGDYAVCDARVDPQLLWANAIGASPRRGWGVVDSLMAVLMFILWPFVRRDMEKKSWGDALRQK</sequence>
<organism evidence="2 3">
    <name type="scientific">Ophiobolus disseminans</name>
    <dbReference type="NCBI Taxonomy" id="1469910"/>
    <lineage>
        <taxon>Eukaryota</taxon>
        <taxon>Fungi</taxon>
        <taxon>Dikarya</taxon>
        <taxon>Ascomycota</taxon>
        <taxon>Pezizomycotina</taxon>
        <taxon>Dothideomycetes</taxon>
        <taxon>Pleosporomycetidae</taxon>
        <taxon>Pleosporales</taxon>
        <taxon>Pleosporineae</taxon>
        <taxon>Phaeosphaeriaceae</taxon>
        <taxon>Ophiobolus</taxon>
    </lineage>
</organism>
<dbReference type="Pfam" id="PF00106">
    <property type="entry name" value="adh_short"/>
    <property type="match status" value="1"/>
</dbReference>
<dbReference type="InterPro" id="IPR002347">
    <property type="entry name" value="SDR_fam"/>
</dbReference>
<dbReference type="Proteomes" id="UP000799424">
    <property type="component" value="Unassembled WGS sequence"/>
</dbReference>
<keyword evidence="1" id="KW-0812">Transmembrane</keyword>
<keyword evidence="1" id="KW-0472">Membrane</keyword>
<keyword evidence="1" id="KW-1133">Transmembrane helix</keyword>
<name>A0A6A7A982_9PLEO</name>
<dbReference type="OrthoDB" id="10267115at2759"/>
<dbReference type="PANTHER" id="PTHR43550">
    <property type="entry name" value="3-KETODIHYDROSPHINGOSINE REDUCTASE"/>
    <property type="match status" value="1"/>
</dbReference>
<keyword evidence="3" id="KW-1185">Reference proteome</keyword>
<dbReference type="PANTHER" id="PTHR43550:SF3">
    <property type="entry name" value="3-KETODIHYDROSPHINGOSINE REDUCTASE"/>
    <property type="match status" value="1"/>
</dbReference>
<dbReference type="SUPFAM" id="SSF51735">
    <property type="entry name" value="NAD(P)-binding Rossmann-fold domains"/>
    <property type="match status" value="1"/>
</dbReference>
<protein>
    <submittedName>
        <fullName evidence="2">Putative short chain dehydrogenase/ reductase</fullName>
    </submittedName>
</protein>
<dbReference type="AlphaFoldDB" id="A0A6A7A982"/>
<dbReference type="InterPro" id="IPR036291">
    <property type="entry name" value="NAD(P)-bd_dom_sf"/>
</dbReference>
<gene>
    <name evidence="2" type="ORF">CC86DRAFT_464937</name>
</gene>
<dbReference type="EMBL" id="MU006221">
    <property type="protein sequence ID" value="KAF2829298.1"/>
    <property type="molecule type" value="Genomic_DNA"/>
</dbReference>
<reference evidence="2" key="1">
    <citation type="journal article" date="2020" name="Stud. Mycol.">
        <title>101 Dothideomycetes genomes: a test case for predicting lifestyles and emergence of pathogens.</title>
        <authorList>
            <person name="Haridas S."/>
            <person name="Albert R."/>
            <person name="Binder M."/>
            <person name="Bloem J."/>
            <person name="Labutti K."/>
            <person name="Salamov A."/>
            <person name="Andreopoulos B."/>
            <person name="Baker S."/>
            <person name="Barry K."/>
            <person name="Bills G."/>
            <person name="Bluhm B."/>
            <person name="Cannon C."/>
            <person name="Castanera R."/>
            <person name="Culley D."/>
            <person name="Daum C."/>
            <person name="Ezra D."/>
            <person name="Gonzalez J."/>
            <person name="Henrissat B."/>
            <person name="Kuo A."/>
            <person name="Liang C."/>
            <person name="Lipzen A."/>
            <person name="Lutzoni F."/>
            <person name="Magnuson J."/>
            <person name="Mondo S."/>
            <person name="Nolan M."/>
            <person name="Ohm R."/>
            <person name="Pangilinan J."/>
            <person name="Park H.-J."/>
            <person name="Ramirez L."/>
            <person name="Alfaro M."/>
            <person name="Sun H."/>
            <person name="Tritt A."/>
            <person name="Yoshinaga Y."/>
            <person name="Zwiers L.-H."/>
            <person name="Turgeon B."/>
            <person name="Goodwin S."/>
            <person name="Spatafora J."/>
            <person name="Crous P."/>
            <person name="Grigoriev I."/>
        </authorList>
    </citation>
    <scope>NUCLEOTIDE SEQUENCE</scope>
    <source>
        <strain evidence="2">CBS 113818</strain>
    </source>
</reference>
<feature type="transmembrane region" description="Helical" evidence="1">
    <location>
        <begin position="285"/>
        <end position="304"/>
    </location>
</feature>
<evidence type="ECO:0000256" key="1">
    <source>
        <dbReference type="SAM" id="Phobius"/>
    </source>
</evidence>
<proteinExistence type="predicted"/>
<evidence type="ECO:0000313" key="2">
    <source>
        <dbReference type="EMBL" id="KAF2829298.1"/>
    </source>
</evidence>